<sequence>MQSVTATSEVPFTSKFNKTAISSATGYKKNPHRLFFPSFTIFRKFPRRRSFPIKSSLSVRNEDVRKREPPNQLKNGVVIVDHGSRRQESNLMLNDFVAMFKSRTGYQIVEPAHMDSLLSRFLDRFYKAVQNFPLSTLLSRTPEIGKTAVPKFFCASTCCPATRKTVECYPEIHEDSVNVPPLKLITHFTASSVETNRGHYCGRDHPSLSNIRVAAPPYRSSPSLDGRPSIGSSFGSVSYDSPLGPTPSHLSQPLASPDLDPTSVILVEKCIRKKRSSEPETECIHFVDANDITDNEDFFEDETEVIKLDSLYNLNPDLGVLVPLDLDILVHPDPNPIKDIPLDFCLDDNNLISKEADLTLNTLKLNSEDSDLILSPAEMTPKNSDLIVDNSDGDVNNLELEVSQTNLLLGLNPDSCDPKSLDLRVMTKLDPTENISINLEGINLTSNNSEPILEDEQSIIFWKSILGVAPLDLHLNECVSPDLTYLNIPCTDFNVRDNISPHFHVVPTATLDTLPRLLSPIPAGDSLGYVIMVKSDDPSSYHTPDSYILPATSLSFPIKDLPSPSWLTLLDHLTTPRRLSVTLAKTPHGDALLAKDVFMAPPIPVPLDMRPLCPLI</sequence>
<evidence type="ECO:0000256" key="1">
    <source>
        <dbReference type="SAM" id="MobiDB-lite"/>
    </source>
</evidence>
<name>A0ABD0UCC6_DENTH</name>
<dbReference type="InterPro" id="IPR050963">
    <property type="entry name" value="Sirohydro_Cobaltochel/CbiX"/>
</dbReference>
<dbReference type="EMBL" id="JANQDX010000016">
    <property type="protein sequence ID" value="KAL0910353.1"/>
    <property type="molecule type" value="Genomic_DNA"/>
</dbReference>
<protein>
    <submittedName>
        <fullName evidence="2">Uncharacterized protein</fullName>
    </submittedName>
</protein>
<accession>A0ABD0UCC6</accession>
<dbReference type="Proteomes" id="UP001552299">
    <property type="component" value="Unassembled WGS sequence"/>
</dbReference>
<evidence type="ECO:0000313" key="2">
    <source>
        <dbReference type="EMBL" id="KAL0910353.1"/>
    </source>
</evidence>
<proteinExistence type="predicted"/>
<comment type="caution">
    <text evidence="2">The sequence shown here is derived from an EMBL/GenBank/DDBJ whole genome shotgun (WGS) entry which is preliminary data.</text>
</comment>
<dbReference type="AlphaFoldDB" id="A0ABD0UCC6"/>
<organism evidence="2 3">
    <name type="scientific">Dendrobium thyrsiflorum</name>
    <name type="common">Pinecone-like raceme dendrobium</name>
    <name type="synonym">Orchid</name>
    <dbReference type="NCBI Taxonomy" id="117978"/>
    <lineage>
        <taxon>Eukaryota</taxon>
        <taxon>Viridiplantae</taxon>
        <taxon>Streptophyta</taxon>
        <taxon>Embryophyta</taxon>
        <taxon>Tracheophyta</taxon>
        <taxon>Spermatophyta</taxon>
        <taxon>Magnoliopsida</taxon>
        <taxon>Liliopsida</taxon>
        <taxon>Asparagales</taxon>
        <taxon>Orchidaceae</taxon>
        <taxon>Epidendroideae</taxon>
        <taxon>Malaxideae</taxon>
        <taxon>Dendrobiinae</taxon>
        <taxon>Dendrobium</taxon>
    </lineage>
</organism>
<dbReference type="Gene3D" id="3.40.50.1400">
    <property type="match status" value="1"/>
</dbReference>
<evidence type="ECO:0000313" key="3">
    <source>
        <dbReference type="Proteomes" id="UP001552299"/>
    </source>
</evidence>
<keyword evidence="3" id="KW-1185">Reference proteome</keyword>
<dbReference type="SUPFAM" id="SSF53800">
    <property type="entry name" value="Chelatase"/>
    <property type="match status" value="1"/>
</dbReference>
<dbReference type="PANTHER" id="PTHR33542:SF3">
    <property type="entry name" value="SIROHYDROCHLORIN FERROCHELATASE, CHLOROPLASTIC"/>
    <property type="match status" value="1"/>
</dbReference>
<dbReference type="PANTHER" id="PTHR33542">
    <property type="entry name" value="SIROHYDROCHLORIN FERROCHELATASE, CHLOROPLASTIC"/>
    <property type="match status" value="1"/>
</dbReference>
<feature type="region of interest" description="Disordered" evidence="1">
    <location>
        <begin position="235"/>
        <end position="257"/>
    </location>
</feature>
<gene>
    <name evidence="2" type="ORF">M5K25_021327</name>
</gene>
<reference evidence="2 3" key="1">
    <citation type="journal article" date="2024" name="Plant Biotechnol. J.">
        <title>Dendrobium thyrsiflorum genome and its molecular insights into genes involved in important horticultural traits.</title>
        <authorList>
            <person name="Chen B."/>
            <person name="Wang J.Y."/>
            <person name="Zheng P.J."/>
            <person name="Li K.L."/>
            <person name="Liang Y.M."/>
            <person name="Chen X.F."/>
            <person name="Zhang C."/>
            <person name="Zhao X."/>
            <person name="He X."/>
            <person name="Zhang G.Q."/>
            <person name="Liu Z.J."/>
            <person name="Xu Q."/>
        </authorList>
    </citation>
    <scope>NUCLEOTIDE SEQUENCE [LARGE SCALE GENOMIC DNA]</scope>
    <source>
        <strain evidence="2">GZMU011</strain>
    </source>
</reference>